<feature type="region of interest" description="Disordered" evidence="1">
    <location>
        <begin position="80"/>
        <end position="111"/>
    </location>
</feature>
<accession>A0AAW2LUM7</accession>
<dbReference type="Pfam" id="PF14223">
    <property type="entry name" value="Retrotran_gag_2"/>
    <property type="match status" value="1"/>
</dbReference>
<evidence type="ECO:0000313" key="2">
    <source>
        <dbReference type="EMBL" id="KAL0322518.1"/>
    </source>
</evidence>
<proteinExistence type="predicted"/>
<protein>
    <submittedName>
        <fullName evidence="2">Retrovirus-related Pol polyprotein from transposon TNT 1-94</fullName>
    </submittedName>
</protein>
<reference evidence="2" key="1">
    <citation type="submission" date="2020-06" db="EMBL/GenBank/DDBJ databases">
        <authorList>
            <person name="Li T."/>
            <person name="Hu X."/>
            <person name="Zhang T."/>
            <person name="Song X."/>
            <person name="Zhang H."/>
            <person name="Dai N."/>
            <person name="Sheng W."/>
            <person name="Hou X."/>
            <person name="Wei L."/>
        </authorList>
    </citation>
    <scope>NUCLEOTIDE SEQUENCE</scope>
    <source>
        <strain evidence="2">G01</strain>
        <tissue evidence="2">Leaf</tissue>
    </source>
</reference>
<evidence type="ECO:0000256" key="1">
    <source>
        <dbReference type="SAM" id="MobiDB-lite"/>
    </source>
</evidence>
<feature type="non-terminal residue" evidence="2">
    <location>
        <position position="1"/>
    </location>
</feature>
<gene>
    <name evidence="2" type="ORF">Sangu_1871100</name>
</gene>
<sequence>LYGLKIQEGFDLVEHVNVFNKIITDLACLDVIIEDEDKAMILLCSMPFSCEHLVTILTYGKETIKVDEITTAFLAHNQRKQNAGKNSHGDSLYVKGNQDRRRKLENEGSKK</sequence>
<organism evidence="2">
    <name type="scientific">Sesamum angustifolium</name>
    <dbReference type="NCBI Taxonomy" id="2727405"/>
    <lineage>
        <taxon>Eukaryota</taxon>
        <taxon>Viridiplantae</taxon>
        <taxon>Streptophyta</taxon>
        <taxon>Embryophyta</taxon>
        <taxon>Tracheophyta</taxon>
        <taxon>Spermatophyta</taxon>
        <taxon>Magnoliopsida</taxon>
        <taxon>eudicotyledons</taxon>
        <taxon>Gunneridae</taxon>
        <taxon>Pentapetalae</taxon>
        <taxon>asterids</taxon>
        <taxon>lamiids</taxon>
        <taxon>Lamiales</taxon>
        <taxon>Pedaliaceae</taxon>
        <taxon>Sesamum</taxon>
    </lineage>
</organism>
<reference evidence="2" key="2">
    <citation type="journal article" date="2024" name="Plant">
        <title>Genomic evolution and insights into agronomic trait innovations of Sesamum species.</title>
        <authorList>
            <person name="Miao H."/>
            <person name="Wang L."/>
            <person name="Qu L."/>
            <person name="Liu H."/>
            <person name="Sun Y."/>
            <person name="Le M."/>
            <person name="Wang Q."/>
            <person name="Wei S."/>
            <person name="Zheng Y."/>
            <person name="Lin W."/>
            <person name="Duan Y."/>
            <person name="Cao H."/>
            <person name="Xiong S."/>
            <person name="Wang X."/>
            <person name="Wei L."/>
            <person name="Li C."/>
            <person name="Ma Q."/>
            <person name="Ju M."/>
            <person name="Zhao R."/>
            <person name="Li G."/>
            <person name="Mu C."/>
            <person name="Tian Q."/>
            <person name="Mei H."/>
            <person name="Zhang T."/>
            <person name="Gao T."/>
            <person name="Zhang H."/>
        </authorList>
    </citation>
    <scope>NUCLEOTIDE SEQUENCE</scope>
    <source>
        <strain evidence="2">G01</strain>
    </source>
</reference>
<dbReference type="AlphaFoldDB" id="A0AAW2LUM7"/>
<dbReference type="EMBL" id="JACGWK010000012">
    <property type="protein sequence ID" value="KAL0322518.1"/>
    <property type="molecule type" value="Genomic_DNA"/>
</dbReference>
<feature type="compositionally biased region" description="Basic and acidic residues" evidence="1">
    <location>
        <begin position="97"/>
        <end position="111"/>
    </location>
</feature>
<comment type="caution">
    <text evidence="2">The sequence shown here is derived from an EMBL/GenBank/DDBJ whole genome shotgun (WGS) entry which is preliminary data.</text>
</comment>
<name>A0AAW2LUM7_9LAMI</name>